<feature type="transmembrane region" description="Helical" evidence="8">
    <location>
        <begin position="136"/>
        <end position="156"/>
    </location>
</feature>
<evidence type="ECO:0000256" key="3">
    <source>
        <dbReference type="ARBA" id="ARBA00022475"/>
    </source>
</evidence>
<dbReference type="SUPFAM" id="SSF161098">
    <property type="entry name" value="MetI-like"/>
    <property type="match status" value="2"/>
</dbReference>
<comment type="subcellular location">
    <subcellularLocation>
        <location evidence="1">Cell inner membrane</location>
        <topology evidence="1">Multi-pass membrane protein</topology>
    </subcellularLocation>
    <subcellularLocation>
        <location evidence="8">Cell membrane</location>
        <topology evidence="8">Multi-pass membrane protein</topology>
    </subcellularLocation>
</comment>
<dbReference type="CDD" id="cd06261">
    <property type="entry name" value="TM_PBP2"/>
    <property type="match status" value="2"/>
</dbReference>
<reference evidence="10 11" key="1">
    <citation type="submission" date="2018-06" db="EMBL/GenBank/DDBJ databases">
        <authorList>
            <consortium name="Pathogen Informatics"/>
            <person name="Doyle S."/>
        </authorList>
    </citation>
    <scope>NUCLEOTIDE SEQUENCE [LARGE SCALE GENOMIC DNA]</scope>
    <source>
        <strain evidence="10 11">NCTC10684</strain>
    </source>
</reference>
<evidence type="ECO:0000256" key="1">
    <source>
        <dbReference type="ARBA" id="ARBA00004429"/>
    </source>
</evidence>
<dbReference type="PROSITE" id="PS50928">
    <property type="entry name" value="ABC_TM1"/>
    <property type="match status" value="2"/>
</dbReference>
<name>A0A380WHF8_AMIAI</name>
<feature type="domain" description="ABC transmembrane type-1" evidence="9">
    <location>
        <begin position="329"/>
        <end position="519"/>
    </location>
</feature>
<feature type="transmembrane region" description="Helical" evidence="8">
    <location>
        <begin position="110"/>
        <end position="130"/>
    </location>
</feature>
<dbReference type="PANTHER" id="PTHR43357:SF3">
    <property type="entry name" value="FE(3+)-TRANSPORT SYSTEM PERMEASE PROTEIN FBPB 2"/>
    <property type="match status" value="1"/>
</dbReference>
<evidence type="ECO:0000256" key="4">
    <source>
        <dbReference type="ARBA" id="ARBA00022519"/>
    </source>
</evidence>
<feature type="transmembrane region" description="Helical" evidence="8">
    <location>
        <begin position="194"/>
        <end position="217"/>
    </location>
</feature>
<feature type="transmembrane region" description="Helical" evidence="8">
    <location>
        <begin position="237"/>
        <end position="256"/>
    </location>
</feature>
<keyword evidence="4" id="KW-0997">Cell inner membrane</keyword>
<dbReference type="GO" id="GO:0055085">
    <property type="term" value="P:transmembrane transport"/>
    <property type="evidence" value="ECO:0007669"/>
    <property type="project" value="InterPro"/>
</dbReference>
<evidence type="ECO:0000256" key="5">
    <source>
        <dbReference type="ARBA" id="ARBA00022692"/>
    </source>
</evidence>
<gene>
    <name evidence="10" type="primary">cysW_2</name>
    <name evidence="10" type="ORF">NCTC10684_01643</name>
</gene>
<feature type="transmembrane region" description="Helical" evidence="8">
    <location>
        <begin position="74"/>
        <end position="98"/>
    </location>
</feature>
<keyword evidence="5 8" id="KW-0812">Transmembrane</keyword>
<dbReference type="Proteomes" id="UP000254701">
    <property type="component" value="Unassembled WGS sequence"/>
</dbReference>
<dbReference type="PANTHER" id="PTHR43357">
    <property type="entry name" value="INNER MEMBRANE ABC TRANSPORTER PERMEASE PROTEIN YDCV"/>
    <property type="match status" value="1"/>
</dbReference>
<feature type="transmembrane region" description="Helical" evidence="8">
    <location>
        <begin position="289"/>
        <end position="313"/>
    </location>
</feature>
<feature type="domain" description="ABC transmembrane type-1" evidence="9">
    <location>
        <begin position="74"/>
        <end position="260"/>
    </location>
</feature>
<keyword evidence="2 8" id="KW-0813">Transport</keyword>
<feature type="transmembrane region" description="Helical" evidence="8">
    <location>
        <begin position="395"/>
        <end position="416"/>
    </location>
</feature>
<proteinExistence type="inferred from homology"/>
<dbReference type="Gene3D" id="1.10.3720.10">
    <property type="entry name" value="MetI-like"/>
    <property type="match status" value="2"/>
</dbReference>
<dbReference type="EMBL" id="UFSM01000001">
    <property type="protein sequence ID" value="SUU88419.1"/>
    <property type="molecule type" value="Genomic_DNA"/>
</dbReference>
<accession>A0A380WHF8</accession>
<comment type="similarity">
    <text evidence="8">Belongs to the binding-protein-dependent transport system permease family.</text>
</comment>
<feature type="transmembrane region" description="Helical" evidence="8">
    <location>
        <begin position="367"/>
        <end position="389"/>
    </location>
</feature>
<dbReference type="GO" id="GO:0005886">
    <property type="term" value="C:plasma membrane"/>
    <property type="evidence" value="ECO:0007669"/>
    <property type="project" value="UniProtKB-SubCell"/>
</dbReference>
<sequence length="529" mass="56282">MTPSSAEYHPSRPLPQTMAAAWSRLLPTSWIAVAAVLVSLFALLPLGFIIWVAIQTGWTTASALVFRPRVGELLVNTLSLVILVVPITVLLSVALAWLTERSDMPGARFWSGLSVAPLAVPAFVHSYAWITLFPSMHGLFAGVLISVIAYFPFIYLPVAATLRRLDPALEDAAASLGDTPWRVFLRVVLPQLKLAVLGGSLLVGLHLLAEYGLYVFIRFDTFTTAIVDQFQSTFNGPAANMLASVLVVCCLILLALEAMLRGGERYARVGSGAARTAVRASLGRATLPCLALPLITALLALGVPFLTVGRWLVAGGAGVWNFEVIGLALWQTLVLALGGALLTVAIAIPMAWLSIRRPGPLPRLLEGCNYIVGSLPGVVIALALVTVTVRVAMPLYQTIVTILAAYALMFLPRALVSLRASIAQAPVELEQAAGSLGRSPLRALWSTTVRLSAPGAAAGVALVGLGITNELTATQMLAPNGTRTLAMAFWAMSNELDYAAAAPYALIMVVMSLPLTWLLHVQSRRMAGR</sequence>
<keyword evidence="6 8" id="KW-1133">Transmembrane helix</keyword>
<evidence type="ECO:0000259" key="9">
    <source>
        <dbReference type="PROSITE" id="PS50928"/>
    </source>
</evidence>
<dbReference type="InterPro" id="IPR035906">
    <property type="entry name" value="MetI-like_sf"/>
</dbReference>
<evidence type="ECO:0000256" key="7">
    <source>
        <dbReference type="ARBA" id="ARBA00023136"/>
    </source>
</evidence>
<feature type="transmembrane region" description="Helical" evidence="8">
    <location>
        <begin position="30"/>
        <end position="54"/>
    </location>
</feature>
<evidence type="ECO:0000313" key="11">
    <source>
        <dbReference type="Proteomes" id="UP000254701"/>
    </source>
</evidence>
<dbReference type="InterPro" id="IPR000515">
    <property type="entry name" value="MetI-like"/>
</dbReference>
<feature type="transmembrane region" description="Helical" evidence="8">
    <location>
        <begin position="498"/>
        <end position="519"/>
    </location>
</feature>
<dbReference type="Pfam" id="PF00528">
    <property type="entry name" value="BPD_transp_1"/>
    <property type="match status" value="2"/>
</dbReference>
<dbReference type="AlphaFoldDB" id="A0A380WHF8"/>
<keyword evidence="3" id="KW-1003">Cell membrane</keyword>
<evidence type="ECO:0000256" key="2">
    <source>
        <dbReference type="ARBA" id="ARBA00022448"/>
    </source>
</evidence>
<keyword evidence="7 8" id="KW-0472">Membrane</keyword>
<evidence type="ECO:0000256" key="8">
    <source>
        <dbReference type="RuleBase" id="RU363032"/>
    </source>
</evidence>
<evidence type="ECO:0000313" key="10">
    <source>
        <dbReference type="EMBL" id="SUU88419.1"/>
    </source>
</evidence>
<organism evidence="10 11">
    <name type="scientific">Aminobacter aminovorans</name>
    <name type="common">Chelatobacter heintzii</name>
    <dbReference type="NCBI Taxonomy" id="83263"/>
    <lineage>
        <taxon>Bacteria</taxon>
        <taxon>Pseudomonadati</taxon>
        <taxon>Pseudomonadota</taxon>
        <taxon>Alphaproteobacteria</taxon>
        <taxon>Hyphomicrobiales</taxon>
        <taxon>Phyllobacteriaceae</taxon>
        <taxon>Aminobacter</taxon>
    </lineage>
</organism>
<feature type="transmembrane region" description="Helical" evidence="8">
    <location>
        <begin position="333"/>
        <end position="355"/>
    </location>
</feature>
<evidence type="ECO:0000256" key="6">
    <source>
        <dbReference type="ARBA" id="ARBA00022989"/>
    </source>
</evidence>
<protein>
    <submittedName>
        <fullName evidence="10">Sulfate transport system permease protein CysW</fullName>
    </submittedName>
</protein>